<evidence type="ECO:0000256" key="2">
    <source>
        <dbReference type="ARBA" id="ARBA00022553"/>
    </source>
</evidence>
<dbReference type="AlphaFoldDB" id="A0A3A9YLF3"/>
<dbReference type="Pfam" id="PF08659">
    <property type="entry name" value="KR"/>
    <property type="match status" value="1"/>
</dbReference>
<dbReference type="PROSITE" id="PS50075">
    <property type="entry name" value="CARRIER"/>
    <property type="match status" value="1"/>
</dbReference>
<dbReference type="SMART" id="SM01294">
    <property type="entry name" value="PKS_PP_betabranch"/>
    <property type="match status" value="1"/>
</dbReference>
<proteinExistence type="predicted"/>
<dbReference type="Gene3D" id="1.10.1200.10">
    <property type="entry name" value="ACP-like"/>
    <property type="match status" value="1"/>
</dbReference>
<gene>
    <name evidence="6" type="ORF">D7294_28475</name>
</gene>
<comment type="caution">
    <text evidence="6">The sequence shown here is derived from an EMBL/GenBank/DDBJ whole genome shotgun (WGS) entry which is preliminary data.</text>
</comment>
<dbReference type="FunFam" id="1.10.1200.10:FF:000007">
    <property type="entry name" value="Probable polyketide synthase pks17"/>
    <property type="match status" value="1"/>
</dbReference>
<dbReference type="InterPro" id="IPR036736">
    <property type="entry name" value="ACP-like_sf"/>
</dbReference>
<dbReference type="InterPro" id="IPR020806">
    <property type="entry name" value="PKS_PP-bd"/>
</dbReference>
<dbReference type="SUPFAM" id="SSF47336">
    <property type="entry name" value="ACP-like"/>
    <property type="match status" value="1"/>
</dbReference>
<dbReference type="InterPro" id="IPR055123">
    <property type="entry name" value="SpnB-like_Rossmann"/>
</dbReference>
<dbReference type="Gene3D" id="3.40.50.720">
    <property type="entry name" value="NAD(P)-binding Rossmann-like Domain"/>
    <property type="match status" value="1"/>
</dbReference>
<dbReference type="SUPFAM" id="SSF51735">
    <property type="entry name" value="NAD(P)-binding Rossmann-fold domains"/>
    <property type="match status" value="2"/>
</dbReference>
<protein>
    <submittedName>
        <fullName evidence="6">SDR family NAD(P)-dependent oxidoreductase</fullName>
    </submittedName>
</protein>
<evidence type="ECO:0000313" key="6">
    <source>
        <dbReference type="EMBL" id="RKN37308.1"/>
    </source>
</evidence>
<keyword evidence="3" id="KW-0808">Transferase</keyword>
<keyword evidence="2" id="KW-0597">Phosphoprotein</keyword>
<dbReference type="EMBL" id="RBAL01000026">
    <property type="protein sequence ID" value="RKN37308.1"/>
    <property type="molecule type" value="Genomic_DNA"/>
</dbReference>
<dbReference type="CDD" id="cd08956">
    <property type="entry name" value="KR_3_FAS_SDR_x"/>
    <property type="match status" value="1"/>
</dbReference>
<dbReference type="GO" id="GO:0004312">
    <property type="term" value="F:fatty acid synthase activity"/>
    <property type="evidence" value="ECO:0007669"/>
    <property type="project" value="TreeGrafter"/>
</dbReference>
<dbReference type="SMART" id="SM00823">
    <property type="entry name" value="PKS_PP"/>
    <property type="match status" value="1"/>
</dbReference>
<dbReference type="OrthoDB" id="9778690at2"/>
<feature type="domain" description="Carrier" evidence="5">
    <location>
        <begin position="426"/>
        <end position="501"/>
    </location>
</feature>
<dbReference type="PROSITE" id="PS00012">
    <property type="entry name" value="PHOSPHOPANTETHEINE"/>
    <property type="match status" value="1"/>
</dbReference>
<accession>A0A3A9YLF3</accession>
<dbReference type="SMART" id="SM00822">
    <property type="entry name" value="PKS_KR"/>
    <property type="match status" value="1"/>
</dbReference>
<dbReference type="InterPro" id="IPR050091">
    <property type="entry name" value="PKS_NRPS_Biosynth_Enz"/>
</dbReference>
<name>A0A3A9YLF3_9ACTN</name>
<dbReference type="Pfam" id="PF22953">
    <property type="entry name" value="SpnB_Rossmann"/>
    <property type="match status" value="1"/>
</dbReference>
<dbReference type="InterPro" id="IPR006162">
    <property type="entry name" value="Ppantetheine_attach_site"/>
</dbReference>
<dbReference type="GO" id="GO:0017000">
    <property type="term" value="P:antibiotic biosynthetic process"/>
    <property type="evidence" value="ECO:0007669"/>
    <property type="project" value="UniProtKB-ARBA"/>
</dbReference>
<dbReference type="GO" id="GO:0031177">
    <property type="term" value="F:phosphopantetheine binding"/>
    <property type="evidence" value="ECO:0007669"/>
    <property type="project" value="InterPro"/>
</dbReference>
<keyword evidence="1" id="KW-0596">Phosphopantetheine</keyword>
<evidence type="ECO:0000256" key="3">
    <source>
        <dbReference type="ARBA" id="ARBA00022679"/>
    </source>
</evidence>
<keyword evidence="7" id="KW-1185">Reference proteome</keyword>
<dbReference type="InterPro" id="IPR036291">
    <property type="entry name" value="NAD(P)-bd_dom_sf"/>
</dbReference>
<organism evidence="6 7">
    <name type="scientific">Streptomyces hoynatensis</name>
    <dbReference type="NCBI Taxonomy" id="1141874"/>
    <lineage>
        <taxon>Bacteria</taxon>
        <taxon>Bacillati</taxon>
        <taxon>Actinomycetota</taxon>
        <taxon>Actinomycetes</taxon>
        <taxon>Kitasatosporales</taxon>
        <taxon>Streptomycetaceae</taxon>
        <taxon>Streptomyces</taxon>
    </lineage>
</organism>
<dbReference type="InterPro" id="IPR013968">
    <property type="entry name" value="PKS_KR"/>
</dbReference>
<dbReference type="Pfam" id="PF00550">
    <property type="entry name" value="PP-binding"/>
    <property type="match status" value="1"/>
</dbReference>
<evidence type="ECO:0000259" key="5">
    <source>
        <dbReference type="PROSITE" id="PS50075"/>
    </source>
</evidence>
<dbReference type="GO" id="GO:0006633">
    <property type="term" value="P:fatty acid biosynthetic process"/>
    <property type="evidence" value="ECO:0007669"/>
    <property type="project" value="TreeGrafter"/>
</dbReference>
<keyword evidence="4" id="KW-0511">Multifunctional enzyme</keyword>
<evidence type="ECO:0000313" key="7">
    <source>
        <dbReference type="Proteomes" id="UP000272474"/>
    </source>
</evidence>
<dbReference type="FunFam" id="3.40.50.720:FF:000381">
    <property type="entry name" value="Probable polyketide synthase pks17"/>
    <property type="match status" value="1"/>
</dbReference>
<dbReference type="InterPro" id="IPR009081">
    <property type="entry name" value="PP-bd_ACP"/>
</dbReference>
<sequence length="584" mass="59674">MAQFALAGAEADAAGRAHRLAREALGLAAEWLADRRFAASRLVVLTRGAVPAGEARQVRDPGAAAVWGLLRAAQTEHPGRFVLLDLDPEGEPDGAAPAGAVAAALASGEPQLAERGGALLVPRLARAGEVPAVEPGAAAGFGPGGTVLVTGGTGALGSQVARHLVRRHGVERLLLAGRRGAQAPGAAELVAELAELGAQATVVACDVADREALAGLLASVPEEHPLTGVVHTAGVLDDGVLTALTPERLAGVLRPKVDAAWHLHELTRDAGLSAFVLFSSIAGVTGSAGQAPYAAGNVFLDSLAAHRRAQGLPATSLAWGFWAEAGGMTAGLGEGDRARMRRIGVAPLSTEAGLALFDAALPSAEPLLVAAALDTSALREPELVQPVLRGLVRVPAWRAARKRNAASGGPSFAERLAALAGAERERALLDLVRGQVAKVLGHASVATVPADRGFMDMGLDSLTAVDLRNRLIAETGLRLPTTVVFDFPSPAELAEYLGSELGAAGAGGGLPVLRELDRIEDALPALSADRAATATLAARLKELLARIGETGGARQGADSSAADRIESASDNEIFDFIDNELEIS</sequence>
<dbReference type="PANTHER" id="PTHR43775">
    <property type="entry name" value="FATTY ACID SYNTHASE"/>
    <property type="match status" value="1"/>
</dbReference>
<evidence type="ECO:0000256" key="4">
    <source>
        <dbReference type="ARBA" id="ARBA00023268"/>
    </source>
</evidence>
<dbReference type="InterPro" id="IPR057326">
    <property type="entry name" value="KR_dom"/>
</dbReference>
<evidence type="ECO:0000256" key="1">
    <source>
        <dbReference type="ARBA" id="ARBA00022450"/>
    </source>
</evidence>
<dbReference type="Proteomes" id="UP000272474">
    <property type="component" value="Unassembled WGS sequence"/>
</dbReference>
<dbReference type="PANTHER" id="PTHR43775:SF51">
    <property type="entry name" value="INACTIVE PHENOLPHTHIOCEROL SYNTHESIS POLYKETIDE SYNTHASE TYPE I PKS1-RELATED"/>
    <property type="match status" value="1"/>
</dbReference>
<reference evidence="6 7" key="1">
    <citation type="journal article" date="2014" name="Int. J. Syst. Evol. Microbiol.">
        <title>Streptomyces hoynatensis sp. nov., isolated from deep marine sediment.</title>
        <authorList>
            <person name="Veyisoglu A."/>
            <person name="Sahin N."/>
        </authorList>
    </citation>
    <scope>NUCLEOTIDE SEQUENCE [LARGE SCALE GENOMIC DNA]</scope>
    <source>
        <strain evidence="6 7">KCTC 29097</strain>
    </source>
</reference>